<feature type="compositionally biased region" description="Low complexity" evidence="1">
    <location>
        <begin position="36"/>
        <end position="51"/>
    </location>
</feature>
<dbReference type="InParanoid" id="A0A1S3IIY7"/>
<feature type="region of interest" description="Disordered" evidence="1">
    <location>
        <begin position="1"/>
        <end position="62"/>
    </location>
</feature>
<feature type="compositionally biased region" description="Low complexity" evidence="1">
    <location>
        <begin position="194"/>
        <end position="206"/>
    </location>
</feature>
<protein>
    <submittedName>
        <fullName evidence="3">Uncharacterized protein LOC106158730</fullName>
    </submittedName>
</protein>
<organism evidence="2 3">
    <name type="scientific">Lingula anatina</name>
    <name type="common">Brachiopod</name>
    <name type="synonym">Lingula unguis</name>
    <dbReference type="NCBI Taxonomy" id="7574"/>
    <lineage>
        <taxon>Eukaryota</taxon>
        <taxon>Metazoa</taxon>
        <taxon>Spiralia</taxon>
        <taxon>Lophotrochozoa</taxon>
        <taxon>Brachiopoda</taxon>
        <taxon>Linguliformea</taxon>
        <taxon>Lingulata</taxon>
        <taxon>Lingulida</taxon>
        <taxon>Linguloidea</taxon>
        <taxon>Lingulidae</taxon>
        <taxon>Lingula</taxon>
    </lineage>
</organism>
<proteinExistence type="predicted"/>
<sequence>MCPPDDLKRGKENVTPRISLNLRSRQLRDSPGEMTSNCSKSRASDSSSMHSAHLNHHSSNTHRMDRYLKKELEGPMPHSVDNFNNNDSEQKTYSSSTKQRRNNSAQPRTAALSKRINAPYCDKMKPELGERSLTLAGPMLRRSCTTMCPNSLNRTQGTSKVPLYSPSKETTMIKDNKGNYVRFRLASKNSCDKSTSSESNCASASSFPHITDNGHHGPVPVKKVNATENKKAPKQPQNCLEKRKRNFRSREPVLQQDLVQRSNKAKNTHTTPRSNALSSFTNAPSTQTRQAGSKLSKSKSKETLAQTLDRVSVQDTNGDCCEAEHEEMLDPDQVNRIMTWLEDCERALEEHEETAIVVHHLPAIGE</sequence>
<feature type="region of interest" description="Disordered" evidence="1">
    <location>
        <begin position="189"/>
        <end position="307"/>
    </location>
</feature>
<reference evidence="3" key="1">
    <citation type="submission" date="2025-08" db="UniProtKB">
        <authorList>
            <consortium name="RefSeq"/>
        </authorList>
    </citation>
    <scope>IDENTIFICATION</scope>
    <source>
        <tissue evidence="3">Gonads</tissue>
    </source>
</reference>
<dbReference type="RefSeq" id="XP_013390264.1">
    <property type="nucleotide sequence ID" value="XM_013534810.2"/>
</dbReference>
<feature type="region of interest" description="Disordered" evidence="1">
    <location>
        <begin position="74"/>
        <end position="111"/>
    </location>
</feature>
<dbReference type="Proteomes" id="UP000085678">
    <property type="component" value="Unplaced"/>
</dbReference>
<evidence type="ECO:0000256" key="1">
    <source>
        <dbReference type="SAM" id="MobiDB-lite"/>
    </source>
</evidence>
<dbReference type="KEGG" id="lak:106158730"/>
<keyword evidence="2" id="KW-1185">Reference proteome</keyword>
<dbReference type="AlphaFoldDB" id="A0A1S3IIY7"/>
<feature type="compositionally biased region" description="Basic and acidic residues" evidence="1">
    <location>
        <begin position="1"/>
        <end position="14"/>
    </location>
</feature>
<accession>A0A1S3IIY7</accession>
<feature type="compositionally biased region" description="Polar residues" evidence="1">
    <location>
        <begin position="81"/>
        <end position="107"/>
    </location>
</feature>
<gene>
    <name evidence="3" type="primary">LOC106158730</name>
</gene>
<name>A0A1S3IIY7_LINAN</name>
<dbReference type="GeneID" id="106158730"/>
<feature type="compositionally biased region" description="Polar residues" evidence="1">
    <location>
        <begin position="268"/>
        <end position="291"/>
    </location>
</feature>
<evidence type="ECO:0000313" key="2">
    <source>
        <dbReference type="Proteomes" id="UP000085678"/>
    </source>
</evidence>
<evidence type="ECO:0000313" key="3">
    <source>
        <dbReference type="RefSeq" id="XP_013390264.1"/>
    </source>
</evidence>